<keyword evidence="6" id="KW-1185">Reference proteome</keyword>
<dbReference type="RefSeq" id="WP_040095664.1">
    <property type="nucleotide sequence ID" value="NZ_JWJD01000001.1"/>
</dbReference>
<dbReference type="InterPro" id="IPR003775">
    <property type="entry name" value="Flagellar_assembly_factor_FliW"/>
</dbReference>
<evidence type="ECO:0000256" key="2">
    <source>
        <dbReference type="ARBA" id="ARBA00022795"/>
    </source>
</evidence>
<dbReference type="GO" id="GO:0005737">
    <property type="term" value="C:cytoplasm"/>
    <property type="evidence" value="ECO:0007669"/>
    <property type="project" value="UniProtKB-SubCell"/>
</dbReference>
<name>A0A0C2HXP8_9BACT</name>
<dbReference type="GO" id="GO:0006417">
    <property type="term" value="P:regulation of translation"/>
    <property type="evidence" value="ECO:0007669"/>
    <property type="project" value="UniProtKB-KW"/>
</dbReference>
<protein>
    <recommendedName>
        <fullName evidence="4">Flagellar assembly factor FliW</fullName>
    </recommendedName>
</protein>
<proteinExistence type="inferred from homology"/>
<comment type="caution">
    <text evidence="5">The sequence shown here is derived from an EMBL/GenBank/DDBJ whole genome shotgun (WGS) entry which is preliminary data.</text>
</comment>
<keyword evidence="5" id="KW-0969">Cilium</keyword>
<keyword evidence="1 4" id="KW-0963">Cytoplasm</keyword>
<comment type="subcellular location">
    <subcellularLocation>
        <location evidence="4">Cytoplasm</location>
    </subcellularLocation>
</comment>
<comment type="similarity">
    <text evidence="4">Belongs to the FliW family.</text>
</comment>
<sequence length="141" mass="15801">MNKIIGTRFGDIEYEPDKTLHFPEGLIGFGHLRDFVVMPQRKPGPLFWMQSVEDPALAFILTDPQGFFLDYAVTPDAVELRKLGIDEQDECLVLAVATVPPDRKITLNLAAPILFSPKNNRAVQVILEKTSWQTRTPLPAA</sequence>
<comment type="function">
    <text evidence="4">Acts as an anti-CsrA protein, binds CsrA and prevents it from repressing translation of its target genes, one of which is flagellin. Binds to flagellin and participates in the assembly of the flagellum.</text>
</comment>
<comment type="subunit">
    <text evidence="4">Interacts with translational regulator CsrA and flagellin(s).</text>
</comment>
<dbReference type="AlphaFoldDB" id="A0A0C2HXP8"/>
<accession>A0A0C2HXP8</accession>
<reference evidence="5 6" key="1">
    <citation type="submission" date="2014-12" db="EMBL/GenBank/DDBJ databases">
        <title>Genomes of Geoalkalibacter ferrihydriticus and Geoalkalibacter subterraneus, two haloalkaliphilic metal-reducing members of the Geobacteraceae.</title>
        <authorList>
            <person name="Badalamenti J.P."/>
            <person name="Torres C.I."/>
            <person name="Krajmalnik-Brown R."/>
            <person name="Bond D.R."/>
        </authorList>
    </citation>
    <scope>NUCLEOTIDE SEQUENCE [LARGE SCALE GENOMIC DNA]</scope>
    <source>
        <strain evidence="5 6">DSM 17813</strain>
    </source>
</reference>
<dbReference type="PANTHER" id="PTHR39190">
    <property type="entry name" value="FLAGELLAR ASSEMBLY FACTOR FLIW"/>
    <property type="match status" value="1"/>
</dbReference>
<keyword evidence="5" id="KW-0282">Flagellum</keyword>
<evidence type="ECO:0000256" key="3">
    <source>
        <dbReference type="ARBA" id="ARBA00022845"/>
    </source>
</evidence>
<dbReference type="Gene3D" id="2.30.290.10">
    <property type="entry name" value="BH3618-like"/>
    <property type="match status" value="1"/>
</dbReference>
<dbReference type="EMBL" id="JWJD01000001">
    <property type="protein sequence ID" value="KIH77542.1"/>
    <property type="molecule type" value="Genomic_DNA"/>
</dbReference>
<dbReference type="GO" id="GO:0044780">
    <property type="term" value="P:bacterial-type flagellum assembly"/>
    <property type="evidence" value="ECO:0007669"/>
    <property type="project" value="UniProtKB-UniRule"/>
</dbReference>
<evidence type="ECO:0000313" key="5">
    <source>
        <dbReference type="EMBL" id="KIH77542.1"/>
    </source>
</evidence>
<evidence type="ECO:0000256" key="4">
    <source>
        <dbReference type="HAMAP-Rule" id="MF_01185"/>
    </source>
</evidence>
<dbReference type="Pfam" id="PF02623">
    <property type="entry name" value="FliW"/>
    <property type="match status" value="1"/>
</dbReference>
<evidence type="ECO:0000313" key="6">
    <source>
        <dbReference type="Proteomes" id="UP000035068"/>
    </source>
</evidence>
<evidence type="ECO:0000256" key="1">
    <source>
        <dbReference type="ARBA" id="ARBA00022490"/>
    </source>
</evidence>
<dbReference type="PANTHER" id="PTHR39190:SF1">
    <property type="entry name" value="FLAGELLAR ASSEMBLY FACTOR FLIW"/>
    <property type="match status" value="1"/>
</dbReference>
<dbReference type="InterPro" id="IPR024046">
    <property type="entry name" value="Flagellar_assmbl_FliW_dom_sf"/>
</dbReference>
<gene>
    <name evidence="4" type="primary">fliW</name>
    <name evidence="5" type="ORF">GFER_02285</name>
</gene>
<dbReference type="HAMAP" id="MF_01185">
    <property type="entry name" value="FliW"/>
    <property type="match status" value="1"/>
</dbReference>
<keyword evidence="3 4" id="KW-0810">Translation regulation</keyword>
<keyword evidence="4" id="KW-0143">Chaperone</keyword>
<keyword evidence="5" id="KW-0966">Cell projection</keyword>
<keyword evidence="2 4" id="KW-1005">Bacterial flagellum biogenesis</keyword>
<organism evidence="5 6">
    <name type="scientific">Geoalkalibacter ferrihydriticus DSM 17813</name>
    <dbReference type="NCBI Taxonomy" id="1121915"/>
    <lineage>
        <taxon>Bacteria</taxon>
        <taxon>Pseudomonadati</taxon>
        <taxon>Thermodesulfobacteriota</taxon>
        <taxon>Desulfuromonadia</taxon>
        <taxon>Desulfuromonadales</taxon>
        <taxon>Geoalkalibacteraceae</taxon>
        <taxon>Geoalkalibacter</taxon>
    </lineage>
</organism>
<dbReference type="Proteomes" id="UP000035068">
    <property type="component" value="Unassembled WGS sequence"/>
</dbReference>
<dbReference type="SUPFAM" id="SSF141457">
    <property type="entry name" value="BH3618-like"/>
    <property type="match status" value="1"/>
</dbReference>
<dbReference type="NCBIfam" id="NF009799">
    <property type="entry name" value="PRK13285.2-2"/>
    <property type="match status" value="1"/>
</dbReference>